<proteinExistence type="predicted"/>
<evidence type="ECO:0000313" key="2">
    <source>
        <dbReference type="EMBL" id="QSQ20010.1"/>
    </source>
</evidence>
<protein>
    <submittedName>
        <fullName evidence="2">Chemotaxis protein CheW</fullName>
    </submittedName>
</protein>
<dbReference type="PROSITE" id="PS50851">
    <property type="entry name" value="CHEW"/>
    <property type="match status" value="1"/>
</dbReference>
<dbReference type="EMBL" id="CP071090">
    <property type="protein sequence ID" value="QSQ20010.1"/>
    <property type="molecule type" value="Genomic_DNA"/>
</dbReference>
<dbReference type="SMART" id="SM00260">
    <property type="entry name" value="CheW"/>
    <property type="match status" value="1"/>
</dbReference>
<dbReference type="InterPro" id="IPR036061">
    <property type="entry name" value="CheW-like_dom_sf"/>
</dbReference>
<evidence type="ECO:0000313" key="3">
    <source>
        <dbReference type="Proteomes" id="UP000662747"/>
    </source>
</evidence>
<evidence type="ECO:0000259" key="1">
    <source>
        <dbReference type="PROSITE" id="PS50851"/>
    </source>
</evidence>
<dbReference type="InterPro" id="IPR039315">
    <property type="entry name" value="CheW"/>
</dbReference>
<dbReference type="SUPFAM" id="SSF50341">
    <property type="entry name" value="CheW-like"/>
    <property type="match status" value="1"/>
</dbReference>
<dbReference type="PANTHER" id="PTHR22617">
    <property type="entry name" value="CHEMOTAXIS SENSOR HISTIDINE KINASE-RELATED"/>
    <property type="match status" value="1"/>
</dbReference>
<name>A0ABX7NMA9_9BACT</name>
<dbReference type="Gene3D" id="2.30.30.40">
    <property type="entry name" value="SH3 Domains"/>
    <property type="match status" value="1"/>
</dbReference>
<dbReference type="PANTHER" id="PTHR22617:SF23">
    <property type="entry name" value="CHEMOTAXIS PROTEIN CHEW"/>
    <property type="match status" value="1"/>
</dbReference>
<gene>
    <name evidence="2" type="ORF">JY651_32665</name>
</gene>
<sequence length="171" mass="17839">MMNAGTQATAEPYLHFVVGGEHYAAPTARVAGVVPEASLEPVKDAPAHVRGVLVQEGEAVPVVDLSRLLGQALRSQRARPTVVLAQVRCCGEPLRLGLAVDGVGAPLELSERDMVPAPSFGAAMPVDFLVGMGRHGEGLVLLMDVERVLSETQLHSAIQLASPGSPKSHGV</sequence>
<keyword evidence="3" id="KW-1185">Reference proteome</keyword>
<reference evidence="2 3" key="1">
    <citation type="submission" date="2021-02" db="EMBL/GenBank/DDBJ databases">
        <title>De Novo genome assembly of isolated myxobacteria.</title>
        <authorList>
            <person name="Stevens D.C."/>
        </authorList>
    </citation>
    <scope>NUCLEOTIDE SEQUENCE [LARGE SCALE GENOMIC DNA]</scope>
    <source>
        <strain evidence="3">SCPEA02</strain>
    </source>
</reference>
<dbReference type="Proteomes" id="UP000662747">
    <property type="component" value="Chromosome"/>
</dbReference>
<dbReference type="Gene3D" id="2.40.50.180">
    <property type="entry name" value="CheA-289, Domain 4"/>
    <property type="match status" value="1"/>
</dbReference>
<organism evidence="2 3">
    <name type="scientific">Pyxidicoccus parkwayensis</name>
    <dbReference type="NCBI Taxonomy" id="2813578"/>
    <lineage>
        <taxon>Bacteria</taxon>
        <taxon>Pseudomonadati</taxon>
        <taxon>Myxococcota</taxon>
        <taxon>Myxococcia</taxon>
        <taxon>Myxococcales</taxon>
        <taxon>Cystobacterineae</taxon>
        <taxon>Myxococcaceae</taxon>
        <taxon>Pyxidicoccus</taxon>
    </lineage>
</organism>
<dbReference type="RefSeq" id="WP_206721591.1">
    <property type="nucleotide sequence ID" value="NZ_CP071090.1"/>
</dbReference>
<feature type="domain" description="CheW-like" evidence="1">
    <location>
        <begin position="10"/>
        <end position="154"/>
    </location>
</feature>
<accession>A0ABX7NMA9</accession>
<dbReference type="InterPro" id="IPR002545">
    <property type="entry name" value="CheW-lke_dom"/>
</dbReference>
<dbReference type="Pfam" id="PF01584">
    <property type="entry name" value="CheW"/>
    <property type="match status" value="1"/>
</dbReference>